<name>A0A318JDZ2_9BURK</name>
<evidence type="ECO:0000256" key="7">
    <source>
        <dbReference type="ARBA" id="ARBA00022795"/>
    </source>
</evidence>
<dbReference type="NCBIfam" id="TIGR02473">
    <property type="entry name" value="flagell_FliJ"/>
    <property type="match status" value="1"/>
</dbReference>
<keyword evidence="9" id="KW-0472">Membrane</keyword>
<proteinExistence type="inferred from homology"/>
<reference evidence="11 12" key="1">
    <citation type="submission" date="2018-05" db="EMBL/GenBank/DDBJ databases">
        <title>Genomic Encyclopedia of Type Strains, Phase IV (KMG-IV): sequencing the most valuable type-strain genomes for metagenomic binning, comparative biology and taxonomic classification.</title>
        <authorList>
            <person name="Goeker M."/>
        </authorList>
    </citation>
    <scope>NUCLEOTIDE SEQUENCE [LARGE SCALE GENOMIC DNA]</scope>
    <source>
        <strain evidence="11 12">DSM 19792</strain>
    </source>
</reference>
<dbReference type="Pfam" id="PF02050">
    <property type="entry name" value="FliJ"/>
    <property type="match status" value="1"/>
</dbReference>
<keyword evidence="5" id="KW-1003">Cell membrane</keyword>
<dbReference type="GO" id="GO:0044781">
    <property type="term" value="P:bacterial-type flagellum organization"/>
    <property type="evidence" value="ECO:0007669"/>
    <property type="project" value="UniProtKB-KW"/>
</dbReference>
<keyword evidence="11" id="KW-0969">Cilium</keyword>
<dbReference type="PANTHER" id="PTHR38786">
    <property type="entry name" value="FLAGELLAR FLIJ PROTEIN"/>
    <property type="match status" value="1"/>
</dbReference>
<dbReference type="GO" id="GO:0003774">
    <property type="term" value="F:cytoskeletal motor activity"/>
    <property type="evidence" value="ECO:0007669"/>
    <property type="project" value="InterPro"/>
</dbReference>
<comment type="similarity">
    <text evidence="2">Belongs to the FliJ family.</text>
</comment>
<evidence type="ECO:0000256" key="4">
    <source>
        <dbReference type="ARBA" id="ARBA00022448"/>
    </source>
</evidence>
<dbReference type="RefSeq" id="WP_110253187.1">
    <property type="nucleotide sequence ID" value="NZ_QJKB01000001.1"/>
</dbReference>
<protein>
    <recommendedName>
        <fullName evidence="3">Flagellar FliJ protein</fullName>
    </recommendedName>
</protein>
<evidence type="ECO:0000256" key="10">
    <source>
        <dbReference type="ARBA" id="ARBA00023225"/>
    </source>
</evidence>
<evidence type="ECO:0000313" key="11">
    <source>
        <dbReference type="EMBL" id="PXX46736.1"/>
    </source>
</evidence>
<dbReference type="InterPro" id="IPR012823">
    <property type="entry name" value="Flagell_FliJ"/>
</dbReference>
<gene>
    <name evidence="11" type="ORF">DFR42_101311</name>
</gene>
<dbReference type="Gene3D" id="1.10.287.1700">
    <property type="match status" value="1"/>
</dbReference>
<dbReference type="PIRSF" id="PIRSF019404">
    <property type="entry name" value="FliJ"/>
    <property type="match status" value="1"/>
</dbReference>
<evidence type="ECO:0000256" key="9">
    <source>
        <dbReference type="ARBA" id="ARBA00023136"/>
    </source>
</evidence>
<dbReference type="GO" id="GO:0071973">
    <property type="term" value="P:bacterial-type flagellum-dependent cell motility"/>
    <property type="evidence" value="ECO:0007669"/>
    <property type="project" value="InterPro"/>
</dbReference>
<evidence type="ECO:0000256" key="8">
    <source>
        <dbReference type="ARBA" id="ARBA00022927"/>
    </source>
</evidence>
<organism evidence="11 12">
    <name type="scientific">Undibacterium pigrum</name>
    <dbReference type="NCBI Taxonomy" id="401470"/>
    <lineage>
        <taxon>Bacteria</taxon>
        <taxon>Pseudomonadati</taxon>
        <taxon>Pseudomonadota</taxon>
        <taxon>Betaproteobacteria</taxon>
        <taxon>Burkholderiales</taxon>
        <taxon>Oxalobacteraceae</taxon>
        <taxon>Undibacterium</taxon>
    </lineage>
</organism>
<dbReference type="InterPro" id="IPR018006">
    <property type="entry name" value="Flag_FliJ_proteobac"/>
</dbReference>
<dbReference type="OrthoDB" id="6465096at2"/>
<comment type="caution">
    <text evidence="11">The sequence shown here is derived from an EMBL/GenBank/DDBJ whole genome shotgun (WGS) entry which is preliminary data.</text>
</comment>
<dbReference type="PRINTS" id="PR01004">
    <property type="entry name" value="FLGFLIJ"/>
</dbReference>
<keyword evidence="7" id="KW-1005">Bacterial flagellum biogenesis</keyword>
<keyword evidence="11" id="KW-0966">Cell projection</keyword>
<evidence type="ECO:0000256" key="2">
    <source>
        <dbReference type="ARBA" id="ARBA00010004"/>
    </source>
</evidence>
<keyword evidence="11" id="KW-0282">Flagellum</keyword>
<sequence>MALKSPITTLIEMTEKEVDDAAKLLGKAIRAHEDTEKKLQLLQQYRDDYAQRLQDGAARGLSVSQYTNFLSFLGKLDSAIDGQKQVVMDAEHRIVMARTEWQASEKKRLSYNTLQNRAQTAQLKKEAKRDQKQTDEMAARALFYKR</sequence>
<dbReference type="InterPro" id="IPR052570">
    <property type="entry name" value="FliJ"/>
</dbReference>
<dbReference type="AlphaFoldDB" id="A0A318JDZ2"/>
<keyword evidence="10" id="KW-1006">Bacterial flagellum protein export</keyword>
<keyword evidence="8" id="KW-0653">Protein transport</keyword>
<dbReference type="GO" id="GO:0009288">
    <property type="term" value="C:bacterial-type flagellum"/>
    <property type="evidence" value="ECO:0007669"/>
    <property type="project" value="InterPro"/>
</dbReference>
<keyword evidence="12" id="KW-1185">Reference proteome</keyword>
<dbReference type="GO" id="GO:0005886">
    <property type="term" value="C:plasma membrane"/>
    <property type="evidence" value="ECO:0007669"/>
    <property type="project" value="UniProtKB-SubCell"/>
</dbReference>
<dbReference type="PANTHER" id="PTHR38786:SF1">
    <property type="entry name" value="FLAGELLAR FLIJ PROTEIN"/>
    <property type="match status" value="1"/>
</dbReference>
<evidence type="ECO:0000256" key="3">
    <source>
        <dbReference type="ARBA" id="ARBA00020392"/>
    </source>
</evidence>
<evidence type="ECO:0000256" key="5">
    <source>
        <dbReference type="ARBA" id="ARBA00022475"/>
    </source>
</evidence>
<comment type="subcellular location">
    <subcellularLocation>
        <location evidence="1">Cell membrane</location>
        <topology evidence="1">Peripheral membrane protein</topology>
        <orientation evidence="1">Cytoplasmic side</orientation>
    </subcellularLocation>
</comment>
<evidence type="ECO:0000256" key="6">
    <source>
        <dbReference type="ARBA" id="ARBA00022500"/>
    </source>
</evidence>
<dbReference type="InterPro" id="IPR053716">
    <property type="entry name" value="Flag_assembly_chemotaxis_eff"/>
</dbReference>
<evidence type="ECO:0000313" key="12">
    <source>
        <dbReference type="Proteomes" id="UP000247792"/>
    </source>
</evidence>
<evidence type="ECO:0000256" key="1">
    <source>
        <dbReference type="ARBA" id="ARBA00004413"/>
    </source>
</evidence>
<keyword evidence="6" id="KW-0145">Chemotaxis</keyword>
<dbReference type="EMBL" id="QJKB01000001">
    <property type="protein sequence ID" value="PXX46736.1"/>
    <property type="molecule type" value="Genomic_DNA"/>
</dbReference>
<dbReference type="GO" id="GO:0015031">
    <property type="term" value="P:protein transport"/>
    <property type="evidence" value="ECO:0007669"/>
    <property type="project" value="UniProtKB-KW"/>
</dbReference>
<accession>A0A318JDZ2</accession>
<keyword evidence="4" id="KW-0813">Transport</keyword>
<dbReference type="GO" id="GO:0006935">
    <property type="term" value="P:chemotaxis"/>
    <property type="evidence" value="ECO:0007669"/>
    <property type="project" value="UniProtKB-KW"/>
</dbReference>
<dbReference type="Proteomes" id="UP000247792">
    <property type="component" value="Unassembled WGS sequence"/>
</dbReference>